<dbReference type="PANTHER" id="PTHR12994">
    <property type="entry name" value="SECERNIN"/>
    <property type="match status" value="1"/>
</dbReference>
<dbReference type="GO" id="GO:0070004">
    <property type="term" value="F:cysteine-type exopeptidase activity"/>
    <property type="evidence" value="ECO:0007669"/>
    <property type="project" value="InterPro"/>
</dbReference>
<accession>A0A0R2FIA9</accession>
<dbReference type="RefSeq" id="WP_057769356.1">
    <property type="nucleotide sequence ID" value="NZ_JQAT01000003.1"/>
</dbReference>
<dbReference type="Pfam" id="PF03577">
    <property type="entry name" value="Peptidase_C69"/>
    <property type="match status" value="1"/>
</dbReference>
<comment type="catalytic activity">
    <reaction evidence="1">
        <text>an L-aminoacyl-L-amino acid + H2O = 2 an L-alpha-amino acid</text>
        <dbReference type="Rhea" id="RHEA:48940"/>
        <dbReference type="ChEBI" id="CHEBI:15377"/>
        <dbReference type="ChEBI" id="CHEBI:59869"/>
        <dbReference type="ChEBI" id="CHEBI:77460"/>
        <dbReference type="EC" id="3.4.13.19"/>
    </reaction>
</comment>
<organism evidence="7 10">
    <name type="scientific">Lactobacillus selangorensis</name>
    <dbReference type="NCBI Taxonomy" id="81857"/>
    <lineage>
        <taxon>Bacteria</taxon>
        <taxon>Bacillati</taxon>
        <taxon>Bacillota</taxon>
        <taxon>Bacilli</taxon>
        <taxon>Lactobacillales</taxon>
        <taxon>Lactobacillaceae</taxon>
        <taxon>Lactobacillus</taxon>
    </lineage>
</organism>
<keyword evidence="4 6" id="KW-0378">Hydrolase</keyword>
<comment type="similarity">
    <text evidence="2 6">Belongs to the peptidase C69 family.</text>
</comment>
<dbReference type="EMBL" id="JQAZ01000003">
    <property type="protein sequence ID" value="KRN31894.1"/>
    <property type="molecule type" value="Genomic_DNA"/>
</dbReference>
<evidence type="ECO:0000313" key="7">
    <source>
        <dbReference type="EMBL" id="KRN28393.1"/>
    </source>
</evidence>
<dbReference type="OrthoDB" id="9764088at2"/>
<dbReference type="NCBIfam" id="NF033678">
    <property type="entry name" value="C69_fam_dipept"/>
    <property type="match status" value="1"/>
</dbReference>
<evidence type="ECO:0000256" key="2">
    <source>
        <dbReference type="ARBA" id="ARBA00007225"/>
    </source>
</evidence>
<protein>
    <recommendedName>
        <fullName evidence="6">Dipeptidase</fullName>
        <ecNumber evidence="6">3.4.-.-</ecNumber>
    </recommendedName>
</protein>
<dbReference type="InterPro" id="IPR047804">
    <property type="entry name" value="C69_dipept_A-like"/>
</dbReference>
<dbReference type="Proteomes" id="UP000051645">
    <property type="component" value="Unassembled WGS sequence"/>
</dbReference>
<comment type="caution">
    <text evidence="7">The sequence shown here is derived from an EMBL/GenBank/DDBJ whole genome shotgun (WGS) entry which is preliminary data.</text>
</comment>
<evidence type="ECO:0000256" key="5">
    <source>
        <dbReference type="ARBA" id="ARBA00022997"/>
    </source>
</evidence>
<gene>
    <name evidence="7" type="ORF">IV38_GL001393</name>
    <name evidence="8" type="ORF">IV40_GL001180</name>
</gene>
<dbReference type="EMBL" id="JQAT01000003">
    <property type="protein sequence ID" value="KRN28393.1"/>
    <property type="molecule type" value="Genomic_DNA"/>
</dbReference>
<evidence type="ECO:0000313" key="9">
    <source>
        <dbReference type="Proteomes" id="UP000051645"/>
    </source>
</evidence>
<dbReference type="Gene3D" id="3.60.60.10">
    <property type="entry name" value="Penicillin V Acylase, Chain A"/>
    <property type="match status" value="1"/>
</dbReference>
<dbReference type="InterPro" id="IPR005322">
    <property type="entry name" value="Peptidase_C69"/>
</dbReference>
<evidence type="ECO:0000256" key="1">
    <source>
        <dbReference type="ARBA" id="ARBA00001670"/>
    </source>
</evidence>
<keyword evidence="5 6" id="KW-0224">Dipeptidase</keyword>
<dbReference type="PATRIC" id="fig|81857.3.peg.1403"/>
<reference evidence="9 10" key="1">
    <citation type="journal article" date="2015" name="Genome Announc.">
        <title>Expanding the biotechnology potential of lactobacilli through comparative genomics of 213 strains and associated genera.</title>
        <authorList>
            <person name="Sun Z."/>
            <person name="Harris H.M."/>
            <person name="McCann A."/>
            <person name="Guo C."/>
            <person name="Argimon S."/>
            <person name="Zhang W."/>
            <person name="Yang X."/>
            <person name="Jeffery I.B."/>
            <person name="Cooney J.C."/>
            <person name="Kagawa T.F."/>
            <person name="Liu W."/>
            <person name="Song Y."/>
            <person name="Salvetti E."/>
            <person name="Wrobel A."/>
            <person name="Rasinkangas P."/>
            <person name="Parkhill J."/>
            <person name="Rea M.C."/>
            <person name="O'Sullivan O."/>
            <person name="Ritari J."/>
            <person name="Douillard F.P."/>
            <person name="Paul Ross R."/>
            <person name="Yang R."/>
            <person name="Briner A.E."/>
            <person name="Felis G.E."/>
            <person name="de Vos W.M."/>
            <person name="Barrangou R."/>
            <person name="Klaenhammer T.R."/>
            <person name="Caufield P.W."/>
            <person name="Cui Y."/>
            <person name="Zhang H."/>
            <person name="O'Toole P.W."/>
        </authorList>
    </citation>
    <scope>NUCLEOTIDE SEQUENCE [LARGE SCALE GENOMIC DNA]</scope>
    <source>
        <strain evidence="7 10">ATCC BAA-66</strain>
        <strain evidence="8 9">DSM 13344</strain>
    </source>
</reference>
<evidence type="ECO:0000313" key="8">
    <source>
        <dbReference type="EMBL" id="KRN31894.1"/>
    </source>
</evidence>
<dbReference type="GO" id="GO:0006508">
    <property type="term" value="P:proteolysis"/>
    <property type="evidence" value="ECO:0007669"/>
    <property type="project" value="UniProtKB-KW"/>
</dbReference>
<dbReference type="GO" id="GO:0016805">
    <property type="term" value="F:dipeptidase activity"/>
    <property type="evidence" value="ECO:0007669"/>
    <property type="project" value="UniProtKB-KW"/>
</dbReference>
<evidence type="ECO:0000313" key="10">
    <source>
        <dbReference type="Proteomes" id="UP000051751"/>
    </source>
</evidence>
<evidence type="ECO:0000256" key="3">
    <source>
        <dbReference type="ARBA" id="ARBA00022670"/>
    </source>
</evidence>
<proteinExistence type="inferred from homology"/>
<dbReference type="EC" id="3.4.-.-" evidence="6"/>
<dbReference type="Proteomes" id="UP000051751">
    <property type="component" value="Unassembled WGS sequence"/>
</dbReference>
<evidence type="ECO:0000256" key="6">
    <source>
        <dbReference type="RuleBase" id="RU364089"/>
    </source>
</evidence>
<evidence type="ECO:0000256" key="4">
    <source>
        <dbReference type="ARBA" id="ARBA00022801"/>
    </source>
</evidence>
<dbReference type="STRING" id="81857.IV38_GL001393"/>
<sequence length="473" mass="52682">MKSAHSSCTTVLVGKKASLHHSTMIARNEDFGAAVNPKRFVVIPAHAKAQHYRSKGNDFQIDLPENALRYTATPDADPQYGDFAEDGINSENVAMSASESAFSNRRVLAVDPLVANGIAEDAMVSVVLPFIHSAKEGVERLGAIIEKYGTAETNGVAFSDADEVWYLETAGGHHWAAQRIPDGQYAVVANQLSIQEIDFNKPDDFLTATDLKKFVKKNHLNPAKKGFNFRQIFGTHDESDRHYNTPRVWYGHNLFSPAEPENDPFSEQMAFTRTPDQKLGADDVKTVLSSHYQDTPYDPYGHGTAVQKKQFRPIGLDRNQEMHVLEIRSDLPAEFAAIHWLALGVNVYNTMVPFYANCEDTPDNYRNTTAHVNINNMYWLNRTIGVLAEAHYAASQTLITDYQQDTFETLSRSIQQTDLAVTKVAKKEVTGFLTAQNAQTASAATQKTRALFADLVRLANNHMTLHFNGNEDL</sequence>
<keyword evidence="9" id="KW-1185">Reference proteome</keyword>
<dbReference type="AlphaFoldDB" id="A0A0R2FIA9"/>
<keyword evidence="3 6" id="KW-0645">Protease</keyword>
<name>A0A0R2FIA9_9LACO</name>
<dbReference type="PANTHER" id="PTHR12994:SF17">
    <property type="entry name" value="LD30995P"/>
    <property type="match status" value="1"/>
</dbReference>